<feature type="compositionally biased region" description="Gly residues" evidence="1">
    <location>
        <begin position="699"/>
        <end position="712"/>
    </location>
</feature>
<dbReference type="InParanoid" id="D8TMV0"/>
<feature type="region of interest" description="Disordered" evidence="1">
    <location>
        <begin position="373"/>
        <end position="411"/>
    </location>
</feature>
<feature type="compositionally biased region" description="Acidic residues" evidence="1">
    <location>
        <begin position="479"/>
        <end position="488"/>
    </location>
</feature>
<feature type="region of interest" description="Disordered" evidence="1">
    <location>
        <begin position="853"/>
        <end position="872"/>
    </location>
</feature>
<feature type="compositionally biased region" description="Pro residues" evidence="1">
    <location>
        <begin position="900"/>
        <end position="910"/>
    </location>
</feature>
<gene>
    <name evidence="2" type="ORF">VOLCADRAFT_88018</name>
</gene>
<feature type="region of interest" description="Disordered" evidence="1">
    <location>
        <begin position="256"/>
        <end position="318"/>
    </location>
</feature>
<feature type="region of interest" description="Disordered" evidence="1">
    <location>
        <begin position="886"/>
        <end position="921"/>
    </location>
</feature>
<protein>
    <submittedName>
        <fullName evidence="2">Uncharacterized protein</fullName>
    </submittedName>
</protein>
<keyword evidence="3" id="KW-1185">Reference proteome</keyword>
<sequence length="1155" mass="115138">MDRSGPSANAKPRKELWRDEYDKLGRRPRMQEVDDWYNEHAERIWGPEKPSLEATRDHAKCLRSKKELREYFQRYNAKKQLGRPFNDLRQCRGNRPRSGGGGSSSNQPVSATAANSSQSPRSSSDPGGGGGGGGGGCSGAMGSYDGGCDGATGGAGAQEMYGACTMDMMSDGGLDQPLRSRDSDVKFELDGSSPQARFSEGGGGGGGVPDGFAGPTAILGTMGSSVRGHEALGPLGAAVSAGEDALALVRSGAASPISHGSDGGGGGGAGSDRLNAARHHPHGNHLSRANGHINGNMVGGFGGPKPPSLRSGDGGNTAEATDAGAAAARMLTGNSAHCPALSAAAAAAENVINLDSQMPYNGGSRTAAATAANVTTGSTPPVFSDSRPDSHRTNLSRPPPAAAPSTLTSDGLVPRSYQAQAPHTSHSHRFEPHRHHKHIQPGRVNCAPAASAEAVASGCCGGGCSGSGAAAIMAADEEEVEEEDEEAVGGDNASSGATESYPSNLALVSRWLAGIAASALKKRVSIDYTVDLAGAAASDRGGDVDAVPMYGGGSGGGNGDAVNGKEPEATGVLDAAWRRAAGEAVSPAPAPPQPALAHAHGEDAAPMEHGDAESYGEDEGVKAEEDASRLANVHLDLDVTHCQQQQRHHYDSPCGRSSQDRIPGPVTGTATVAIETAEAEAVQLARRSSGGGRREASGHSGGGAVPSPGGGGGDDEEPSPLGPREPSLSDLPQSPLAVLATAVATDAGVAAAAEAALPLQLSFRSSDAFTGCREETDILGSGSAGGTAAGGTGGGGGGGGGSLSAGSKRAAAAAAAALELLGVPSLRASVADDGFPDTPHLHRPQKLLRLETGLSGHGRSGGSLSQRPSVASSGAAITGSAVSLSGSGAGNGGSGGIVVEPPPRPPPPPATAAGGIVRAPTPVPGVTLPPGSPPDPFRTPMFQRSIGREGLGGAHLGGGGGEGGSCNLAPSVLQARESVCMRGTLPLPPAGAVAAGTAGFLLPQRESLSARGSMPPPLLLLPPRPDGSSRADGKAAPPLPQHPLTDAGRRLTTPRLLSEVDAGWSAAAAAVRPLAARPAVTTAIGGGDVAPIAQDGGGGGGRGRAGRGDLWTFGKASCPRPTVSDDPIISKSFLPLSTGGPHHVRHIMHWALCMQ</sequence>
<evidence type="ECO:0000313" key="3">
    <source>
        <dbReference type="Proteomes" id="UP000001058"/>
    </source>
</evidence>
<evidence type="ECO:0000313" key="2">
    <source>
        <dbReference type="EMBL" id="EFJ51318.1"/>
    </source>
</evidence>
<evidence type="ECO:0000256" key="1">
    <source>
        <dbReference type="SAM" id="MobiDB-lite"/>
    </source>
</evidence>
<dbReference type="KEGG" id="vcn:VOLCADRAFT_88018"/>
<feature type="region of interest" description="Disordered" evidence="1">
    <location>
        <begin position="479"/>
        <end position="499"/>
    </location>
</feature>
<feature type="compositionally biased region" description="Polar residues" evidence="1">
    <location>
        <begin position="106"/>
        <end position="115"/>
    </location>
</feature>
<dbReference type="RefSeq" id="XP_002947785.1">
    <property type="nucleotide sequence ID" value="XM_002947739.1"/>
</dbReference>
<accession>D8TMV0</accession>
<proteinExistence type="predicted"/>
<feature type="region of interest" description="Disordered" evidence="1">
    <location>
        <begin position="185"/>
        <end position="206"/>
    </location>
</feature>
<feature type="compositionally biased region" description="Pro residues" evidence="1">
    <location>
        <begin position="1014"/>
        <end position="1025"/>
    </location>
</feature>
<dbReference type="AlphaFoldDB" id="D8TMV0"/>
<dbReference type="Proteomes" id="UP000001058">
    <property type="component" value="Unassembled WGS sequence"/>
</dbReference>
<feature type="compositionally biased region" description="Gly residues" evidence="1">
    <location>
        <begin position="887"/>
        <end position="896"/>
    </location>
</feature>
<feature type="region of interest" description="Disordered" evidence="1">
    <location>
        <begin position="1087"/>
        <end position="1106"/>
    </location>
</feature>
<organism evidence="3">
    <name type="scientific">Volvox carteri f. nagariensis</name>
    <dbReference type="NCBI Taxonomy" id="3068"/>
    <lineage>
        <taxon>Eukaryota</taxon>
        <taxon>Viridiplantae</taxon>
        <taxon>Chlorophyta</taxon>
        <taxon>core chlorophytes</taxon>
        <taxon>Chlorophyceae</taxon>
        <taxon>CS clade</taxon>
        <taxon>Chlamydomonadales</taxon>
        <taxon>Volvocaceae</taxon>
        <taxon>Volvox</taxon>
    </lineage>
</organism>
<feature type="region of interest" description="Disordered" evidence="1">
    <location>
        <begin position="75"/>
        <end position="134"/>
    </location>
</feature>
<feature type="region of interest" description="Disordered" evidence="1">
    <location>
        <begin position="684"/>
        <end position="731"/>
    </location>
</feature>
<feature type="compositionally biased region" description="Basic residues" evidence="1">
    <location>
        <begin position="276"/>
        <end position="285"/>
    </location>
</feature>
<feature type="compositionally biased region" description="Basic and acidic residues" evidence="1">
    <location>
        <begin position="599"/>
        <end position="612"/>
    </location>
</feature>
<feature type="region of interest" description="Disordered" evidence="1">
    <location>
        <begin position="582"/>
        <end position="625"/>
    </location>
</feature>
<feature type="region of interest" description="Disordered" evidence="1">
    <location>
        <begin position="1010"/>
        <end position="1048"/>
    </location>
</feature>
<feature type="compositionally biased region" description="Low complexity" evidence="1">
    <location>
        <begin position="116"/>
        <end position="125"/>
    </location>
</feature>
<dbReference type="OrthoDB" id="552713at2759"/>
<dbReference type="EMBL" id="GL378328">
    <property type="protein sequence ID" value="EFJ51318.1"/>
    <property type="molecule type" value="Genomic_DNA"/>
</dbReference>
<feature type="compositionally biased region" description="Gly residues" evidence="1">
    <location>
        <begin position="261"/>
        <end position="270"/>
    </location>
</feature>
<reference evidence="2 3" key="1">
    <citation type="journal article" date="2010" name="Science">
        <title>Genomic analysis of organismal complexity in the multicellular green alga Volvox carteri.</title>
        <authorList>
            <person name="Prochnik S.E."/>
            <person name="Umen J."/>
            <person name="Nedelcu A.M."/>
            <person name="Hallmann A."/>
            <person name="Miller S.M."/>
            <person name="Nishii I."/>
            <person name="Ferris P."/>
            <person name="Kuo A."/>
            <person name="Mitros T."/>
            <person name="Fritz-Laylin L.K."/>
            <person name="Hellsten U."/>
            <person name="Chapman J."/>
            <person name="Simakov O."/>
            <person name="Rensing S.A."/>
            <person name="Terry A."/>
            <person name="Pangilinan J."/>
            <person name="Kapitonov V."/>
            <person name="Jurka J."/>
            <person name="Salamov A."/>
            <person name="Shapiro H."/>
            <person name="Schmutz J."/>
            <person name="Grimwood J."/>
            <person name="Lindquist E."/>
            <person name="Lucas S."/>
            <person name="Grigoriev I.V."/>
            <person name="Schmitt R."/>
            <person name="Kirk D."/>
            <person name="Rokhsar D.S."/>
        </authorList>
    </citation>
    <scope>NUCLEOTIDE SEQUENCE [LARGE SCALE GENOMIC DNA]</scope>
    <source>
        <strain evidence="3">f. Nagariensis / Eve</strain>
    </source>
</reference>
<dbReference type="GeneID" id="9620747"/>
<name>D8TMV0_VOLCA</name>
<feature type="region of interest" description="Disordered" evidence="1">
    <location>
        <begin position="644"/>
        <end position="666"/>
    </location>
</feature>